<evidence type="ECO:0000313" key="1">
    <source>
        <dbReference type="EMBL" id="CAI0380506.1"/>
    </source>
</evidence>
<sequence>MFTSHHHGDGTCDEAFLGNLMRGIQLPDLMMMGRFLIFSSIMEMPMSL</sequence>
<proteinExistence type="predicted"/>
<dbReference type="AlphaFoldDB" id="A0AAV0H5G3"/>
<reference evidence="1" key="1">
    <citation type="submission" date="2022-08" db="EMBL/GenBank/DDBJ databases">
        <authorList>
            <person name="Gutierrez-Valencia J."/>
        </authorList>
    </citation>
    <scope>NUCLEOTIDE SEQUENCE</scope>
</reference>
<organism evidence="1 2">
    <name type="scientific">Linum tenue</name>
    <dbReference type="NCBI Taxonomy" id="586396"/>
    <lineage>
        <taxon>Eukaryota</taxon>
        <taxon>Viridiplantae</taxon>
        <taxon>Streptophyta</taxon>
        <taxon>Embryophyta</taxon>
        <taxon>Tracheophyta</taxon>
        <taxon>Spermatophyta</taxon>
        <taxon>Magnoliopsida</taxon>
        <taxon>eudicotyledons</taxon>
        <taxon>Gunneridae</taxon>
        <taxon>Pentapetalae</taxon>
        <taxon>rosids</taxon>
        <taxon>fabids</taxon>
        <taxon>Malpighiales</taxon>
        <taxon>Linaceae</taxon>
        <taxon>Linum</taxon>
    </lineage>
</organism>
<gene>
    <name evidence="1" type="ORF">LITE_LOCUS2706</name>
</gene>
<name>A0AAV0H5G3_9ROSI</name>
<dbReference type="Proteomes" id="UP001154282">
    <property type="component" value="Unassembled WGS sequence"/>
</dbReference>
<protein>
    <submittedName>
        <fullName evidence="1">Uncharacterized protein</fullName>
    </submittedName>
</protein>
<dbReference type="EMBL" id="CAMGYJ010000002">
    <property type="protein sequence ID" value="CAI0380506.1"/>
    <property type="molecule type" value="Genomic_DNA"/>
</dbReference>
<comment type="caution">
    <text evidence="1">The sequence shown here is derived from an EMBL/GenBank/DDBJ whole genome shotgun (WGS) entry which is preliminary data.</text>
</comment>
<keyword evidence="2" id="KW-1185">Reference proteome</keyword>
<evidence type="ECO:0000313" key="2">
    <source>
        <dbReference type="Proteomes" id="UP001154282"/>
    </source>
</evidence>
<accession>A0AAV0H5G3</accession>